<comment type="caution">
    <text evidence="7">The sequence shown here is derived from an EMBL/GenBank/DDBJ whole genome shotgun (WGS) entry which is preliminary data.</text>
</comment>
<evidence type="ECO:0000313" key="8">
    <source>
        <dbReference type="Proteomes" id="UP000238196"/>
    </source>
</evidence>
<dbReference type="GO" id="GO:0051287">
    <property type="term" value="F:NAD binding"/>
    <property type="evidence" value="ECO:0007669"/>
    <property type="project" value="InterPro"/>
</dbReference>
<evidence type="ECO:0000256" key="1">
    <source>
        <dbReference type="ARBA" id="ARBA00022857"/>
    </source>
</evidence>
<dbReference type="Gene3D" id="3.40.50.720">
    <property type="entry name" value="NAD(P)-binding Rossmann-like Domain"/>
    <property type="match status" value="2"/>
</dbReference>
<comment type="similarity">
    <text evidence="4">Belongs to the D-isomer specific 2-hydroxyacid dehydrogenase family.</text>
</comment>
<feature type="domain" description="D-isomer specific 2-hydroxyacid dehydrogenase NAD-binding" evidence="6">
    <location>
        <begin position="111"/>
        <end position="284"/>
    </location>
</feature>
<dbReference type="GO" id="GO:0005829">
    <property type="term" value="C:cytosol"/>
    <property type="evidence" value="ECO:0007669"/>
    <property type="project" value="TreeGrafter"/>
</dbReference>
<dbReference type="EMBL" id="PRLP01000005">
    <property type="protein sequence ID" value="PPC79204.1"/>
    <property type="molecule type" value="Genomic_DNA"/>
</dbReference>
<evidence type="ECO:0000259" key="6">
    <source>
        <dbReference type="Pfam" id="PF02826"/>
    </source>
</evidence>
<dbReference type="GO" id="GO:0030267">
    <property type="term" value="F:glyoxylate reductase (NADPH) activity"/>
    <property type="evidence" value="ECO:0007669"/>
    <property type="project" value="TreeGrafter"/>
</dbReference>
<dbReference type="AlphaFoldDB" id="A0A2S5KWH5"/>
<proteinExistence type="inferred from homology"/>
<dbReference type="InterPro" id="IPR006139">
    <property type="entry name" value="D-isomer_2_OHA_DH_cat_dom"/>
</dbReference>
<organism evidence="7 8">
    <name type="scientific">Proteobacteria bacterium 228</name>
    <dbReference type="NCBI Taxonomy" id="2083153"/>
    <lineage>
        <taxon>Bacteria</taxon>
        <taxon>Pseudomonadati</taxon>
        <taxon>Pseudomonadota</taxon>
    </lineage>
</organism>
<evidence type="ECO:0000313" key="7">
    <source>
        <dbReference type="EMBL" id="PPC79204.1"/>
    </source>
</evidence>
<keyword evidence="2 4" id="KW-0560">Oxidoreductase</keyword>
<accession>A0A2S5KWH5</accession>
<dbReference type="PANTHER" id="PTHR10996">
    <property type="entry name" value="2-HYDROXYACID DEHYDROGENASE-RELATED"/>
    <property type="match status" value="1"/>
</dbReference>
<dbReference type="InterPro" id="IPR036291">
    <property type="entry name" value="NAD(P)-bd_dom_sf"/>
</dbReference>
<keyword evidence="3" id="KW-0520">NAD</keyword>
<name>A0A2S5KWH5_9PROT</name>
<dbReference type="PANTHER" id="PTHR10996:SF178">
    <property type="entry name" value="2-HYDROXYACID DEHYDROGENASE YGL185C-RELATED"/>
    <property type="match status" value="1"/>
</dbReference>
<dbReference type="OrthoDB" id="117809at2"/>
<dbReference type="CDD" id="cd12156">
    <property type="entry name" value="HPPR"/>
    <property type="match status" value="1"/>
</dbReference>
<sequence length="315" mass="34018">MDKIDVMVVWPNRPEQMKILEHTYRLHRYDQATADEKEVMVREVGERIRAVVTTHGGGFEQSLLDRLPNLEIVTSASVGLDTLCVDGCKARGIPVTNTPDVLTDDVADMAMMLLLATVRRLLPGVNWISSGDWQSKGMMPLNTAIRGKKLGIVGLGRIGKAIAQRAEAFGMEVCYYGRKPQAEVSYRYFDDLLALATEVDILAPAVPGGPHTEGLISRDVLEAIGPQGYFINIARGSAVDESALVELLQQGRLAGAGLDVFVNEPHVPAALLSMSNVVLQPHCASGTVETRAAMAQLVVDNLAAHFAGKPLLTPV</sequence>
<dbReference type="SUPFAM" id="SSF51735">
    <property type="entry name" value="NAD(P)-binding Rossmann-fold domains"/>
    <property type="match status" value="1"/>
</dbReference>
<feature type="domain" description="D-isomer specific 2-hydroxyacid dehydrogenase catalytic" evidence="5">
    <location>
        <begin position="12"/>
        <end position="315"/>
    </location>
</feature>
<keyword evidence="1" id="KW-0521">NADP</keyword>
<evidence type="ECO:0000256" key="2">
    <source>
        <dbReference type="ARBA" id="ARBA00023002"/>
    </source>
</evidence>
<evidence type="ECO:0000256" key="4">
    <source>
        <dbReference type="RuleBase" id="RU003719"/>
    </source>
</evidence>
<evidence type="ECO:0000259" key="5">
    <source>
        <dbReference type="Pfam" id="PF00389"/>
    </source>
</evidence>
<dbReference type="Pfam" id="PF00389">
    <property type="entry name" value="2-Hacid_dh"/>
    <property type="match status" value="1"/>
</dbReference>
<dbReference type="GO" id="GO:0016618">
    <property type="term" value="F:hydroxypyruvate reductase [NAD(P)H] activity"/>
    <property type="evidence" value="ECO:0007669"/>
    <property type="project" value="TreeGrafter"/>
</dbReference>
<dbReference type="InterPro" id="IPR050223">
    <property type="entry name" value="D-isomer_2-hydroxyacid_DH"/>
</dbReference>
<gene>
    <name evidence="7" type="ORF">C4K68_01800</name>
</gene>
<dbReference type="SUPFAM" id="SSF52283">
    <property type="entry name" value="Formate/glycerate dehydrogenase catalytic domain-like"/>
    <property type="match status" value="1"/>
</dbReference>
<dbReference type="Pfam" id="PF02826">
    <property type="entry name" value="2-Hacid_dh_C"/>
    <property type="match status" value="1"/>
</dbReference>
<reference evidence="7 8" key="1">
    <citation type="submission" date="2018-02" db="EMBL/GenBank/DDBJ databases">
        <title>novel marine gammaproteobacteria from coastal saline agro ecosystem.</title>
        <authorList>
            <person name="Krishnan R."/>
            <person name="Ramesh Kumar N."/>
        </authorList>
    </citation>
    <scope>NUCLEOTIDE SEQUENCE [LARGE SCALE GENOMIC DNA]</scope>
    <source>
        <strain evidence="7 8">228</strain>
    </source>
</reference>
<evidence type="ECO:0000256" key="3">
    <source>
        <dbReference type="ARBA" id="ARBA00023027"/>
    </source>
</evidence>
<dbReference type="InterPro" id="IPR006140">
    <property type="entry name" value="D-isomer_DH_NAD-bd"/>
</dbReference>
<dbReference type="FunFam" id="3.40.50.720:FF:000213">
    <property type="entry name" value="Putative 2-hydroxyacid dehydrogenase"/>
    <property type="match status" value="1"/>
</dbReference>
<dbReference type="Proteomes" id="UP000238196">
    <property type="component" value="Unassembled WGS sequence"/>
</dbReference>
<protein>
    <submittedName>
        <fullName evidence="7">Dihydrofolate reductase</fullName>
    </submittedName>
</protein>